<keyword evidence="7" id="KW-0175">Coiled coil</keyword>
<dbReference type="PROSITE" id="PS50217">
    <property type="entry name" value="BZIP"/>
    <property type="match status" value="1"/>
</dbReference>
<dbReference type="PANTHER" id="PTHR45967:SF26">
    <property type="entry name" value="OS07G0209800 PROTEIN"/>
    <property type="match status" value="1"/>
</dbReference>
<dbReference type="GO" id="GO:0005634">
    <property type="term" value="C:nucleus"/>
    <property type="evidence" value="ECO:0007669"/>
    <property type="project" value="UniProtKB-SubCell"/>
</dbReference>
<dbReference type="PANTHER" id="PTHR45967">
    <property type="entry name" value="G-BOX-BINDING FACTOR 3-RELATED"/>
    <property type="match status" value="1"/>
</dbReference>
<evidence type="ECO:0000256" key="3">
    <source>
        <dbReference type="ARBA" id="ARBA00023015"/>
    </source>
</evidence>
<dbReference type="EMBL" id="LWDX02021543">
    <property type="protein sequence ID" value="OEL32309.1"/>
    <property type="molecule type" value="Genomic_DNA"/>
</dbReference>
<sequence>MASSSDEHPKPPEPPAAAGAVVATAAPPQSHAEWAASLQAYYAAAGHPYAWPAQHLMAAAAAGAPFGTPVPFPVYHPGAAAAYYAHASMAAGVPYPTAEAVAAAAATTAAEGKGKGKSRGASPEKGSSGAPSGEDASRRYIGFHCCLVSPVLIFLGSPFLFLARFNLNFVACAVVTAAARSRLGRETMTLTIRIPLRTRRENLVTHRLKVGFVFSLFRWKIEWVDEDWCLPGEPSQAALVRYAAVESPYSAAKGRSASKLPVSAPGRAALPNATPNLNIGMDLWSASPALAVPAVQGEASPGLALARRDSVTRLDERELKRERRKQSNRESARRSRLRKQLPCLIFQQECEELARKVADLTTENSALRAELDNLKKACQDMEAENSRLVGGMARSQGPSVTTTLGMSIDPPKAQHHDDEGQHHKNTSNNSNGNYAGGSHKPEANTR</sequence>
<feature type="compositionally biased region" description="Basic and acidic residues" evidence="8">
    <location>
        <begin position="316"/>
        <end position="333"/>
    </location>
</feature>
<evidence type="ECO:0000256" key="1">
    <source>
        <dbReference type="ARBA" id="ARBA00004123"/>
    </source>
</evidence>
<dbReference type="InterPro" id="IPR046347">
    <property type="entry name" value="bZIP_sf"/>
</dbReference>
<comment type="caution">
    <text evidence="11">The sequence shown here is derived from an EMBL/GenBank/DDBJ whole genome shotgun (WGS) entry which is preliminary data.</text>
</comment>
<feature type="compositionally biased region" description="Polar residues" evidence="8">
    <location>
        <begin position="396"/>
        <end position="405"/>
    </location>
</feature>
<comment type="similarity">
    <text evidence="2">Belongs to the bZIP family.</text>
</comment>
<dbReference type="Gene3D" id="1.20.5.170">
    <property type="match status" value="1"/>
</dbReference>
<evidence type="ECO:0000256" key="4">
    <source>
        <dbReference type="ARBA" id="ARBA00023125"/>
    </source>
</evidence>
<evidence type="ECO:0000259" key="10">
    <source>
        <dbReference type="PROSITE" id="PS50217"/>
    </source>
</evidence>
<proteinExistence type="inferred from homology"/>
<dbReference type="InterPro" id="IPR044827">
    <property type="entry name" value="GBF-like"/>
</dbReference>
<dbReference type="STRING" id="888268.A0A1E5W4H3"/>
<keyword evidence="9" id="KW-0812">Transmembrane</keyword>
<keyword evidence="9" id="KW-0472">Membrane</keyword>
<feature type="transmembrane region" description="Helical" evidence="9">
    <location>
        <begin position="140"/>
        <end position="161"/>
    </location>
</feature>
<feature type="compositionally biased region" description="Low complexity" evidence="8">
    <location>
        <begin position="426"/>
        <end position="438"/>
    </location>
</feature>
<dbReference type="Pfam" id="PF00170">
    <property type="entry name" value="bZIP_1"/>
    <property type="match status" value="1"/>
</dbReference>
<accession>A0A1E5W4H3</accession>
<comment type="subcellular location">
    <subcellularLocation>
        <location evidence="1">Nucleus</location>
    </subcellularLocation>
</comment>
<dbReference type="PROSITE" id="PS00036">
    <property type="entry name" value="BZIP_BASIC"/>
    <property type="match status" value="1"/>
</dbReference>
<dbReference type="InterPro" id="IPR045314">
    <property type="entry name" value="bZIP_plant_GBF1"/>
</dbReference>
<feature type="region of interest" description="Disordered" evidence="8">
    <location>
        <begin position="1"/>
        <end position="24"/>
    </location>
</feature>
<evidence type="ECO:0000313" key="11">
    <source>
        <dbReference type="EMBL" id="OEL32309.1"/>
    </source>
</evidence>
<feature type="compositionally biased region" description="Basic and acidic residues" evidence="8">
    <location>
        <begin position="412"/>
        <end position="422"/>
    </location>
</feature>
<evidence type="ECO:0000256" key="7">
    <source>
        <dbReference type="SAM" id="Coils"/>
    </source>
</evidence>
<keyword evidence="3" id="KW-0805">Transcription regulation</keyword>
<gene>
    <name evidence="11" type="ORF">BAE44_0006673</name>
</gene>
<keyword evidence="12" id="KW-1185">Reference proteome</keyword>
<feature type="domain" description="BZIP" evidence="10">
    <location>
        <begin position="318"/>
        <end position="381"/>
    </location>
</feature>
<keyword evidence="9" id="KW-1133">Transmembrane helix</keyword>
<dbReference type="Proteomes" id="UP000095767">
    <property type="component" value="Unassembled WGS sequence"/>
</dbReference>
<keyword evidence="4 11" id="KW-0238">DNA-binding</keyword>
<dbReference type="GO" id="GO:0043565">
    <property type="term" value="F:sequence-specific DNA binding"/>
    <property type="evidence" value="ECO:0007669"/>
    <property type="project" value="InterPro"/>
</dbReference>
<evidence type="ECO:0000256" key="2">
    <source>
        <dbReference type="ARBA" id="ARBA00007163"/>
    </source>
</evidence>
<evidence type="ECO:0000256" key="6">
    <source>
        <dbReference type="ARBA" id="ARBA00023242"/>
    </source>
</evidence>
<dbReference type="InterPro" id="IPR004827">
    <property type="entry name" value="bZIP"/>
</dbReference>
<dbReference type="GO" id="GO:0003700">
    <property type="term" value="F:DNA-binding transcription factor activity"/>
    <property type="evidence" value="ECO:0007669"/>
    <property type="project" value="InterPro"/>
</dbReference>
<feature type="coiled-coil region" evidence="7">
    <location>
        <begin position="350"/>
        <end position="384"/>
    </location>
</feature>
<feature type="region of interest" description="Disordered" evidence="8">
    <location>
        <begin position="388"/>
        <end position="446"/>
    </location>
</feature>
<reference evidence="11 12" key="1">
    <citation type="submission" date="2016-09" db="EMBL/GenBank/DDBJ databases">
        <title>The draft genome of Dichanthelium oligosanthes: A C3 panicoid grass species.</title>
        <authorList>
            <person name="Studer A.J."/>
            <person name="Schnable J.C."/>
            <person name="Brutnell T.P."/>
        </authorList>
    </citation>
    <scope>NUCLEOTIDE SEQUENCE [LARGE SCALE GENOMIC DNA]</scope>
    <source>
        <strain evidence="12">cv. Kellogg 1175</strain>
        <tissue evidence="11">Leaf</tissue>
    </source>
</reference>
<feature type="region of interest" description="Disordered" evidence="8">
    <location>
        <begin position="109"/>
        <end position="133"/>
    </location>
</feature>
<dbReference type="OrthoDB" id="1642657at2759"/>
<evidence type="ECO:0000256" key="8">
    <source>
        <dbReference type="SAM" id="MobiDB-lite"/>
    </source>
</evidence>
<keyword evidence="6" id="KW-0539">Nucleus</keyword>
<evidence type="ECO:0000256" key="5">
    <source>
        <dbReference type="ARBA" id="ARBA00023163"/>
    </source>
</evidence>
<feature type="region of interest" description="Disordered" evidence="8">
    <location>
        <begin position="316"/>
        <end position="337"/>
    </location>
</feature>
<protein>
    <submittedName>
        <fullName evidence="11">DNA-binding protein EMBP-1</fullName>
    </submittedName>
</protein>
<organism evidence="11 12">
    <name type="scientific">Dichanthelium oligosanthes</name>
    <dbReference type="NCBI Taxonomy" id="888268"/>
    <lineage>
        <taxon>Eukaryota</taxon>
        <taxon>Viridiplantae</taxon>
        <taxon>Streptophyta</taxon>
        <taxon>Embryophyta</taxon>
        <taxon>Tracheophyta</taxon>
        <taxon>Spermatophyta</taxon>
        <taxon>Magnoliopsida</taxon>
        <taxon>Liliopsida</taxon>
        <taxon>Poales</taxon>
        <taxon>Poaceae</taxon>
        <taxon>PACMAD clade</taxon>
        <taxon>Panicoideae</taxon>
        <taxon>Panicodae</taxon>
        <taxon>Paniceae</taxon>
        <taxon>Dichantheliinae</taxon>
        <taxon>Dichanthelium</taxon>
    </lineage>
</organism>
<name>A0A1E5W4H3_9POAL</name>
<dbReference type="CDD" id="cd14702">
    <property type="entry name" value="bZIP_plant_GBF1"/>
    <property type="match status" value="1"/>
</dbReference>
<evidence type="ECO:0000256" key="9">
    <source>
        <dbReference type="SAM" id="Phobius"/>
    </source>
</evidence>
<dbReference type="AlphaFoldDB" id="A0A1E5W4H3"/>
<evidence type="ECO:0000313" key="12">
    <source>
        <dbReference type="Proteomes" id="UP000095767"/>
    </source>
</evidence>
<keyword evidence="5" id="KW-0804">Transcription</keyword>
<dbReference type="SMART" id="SM00338">
    <property type="entry name" value="BRLZ"/>
    <property type="match status" value="1"/>
</dbReference>
<dbReference type="SUPFAM" id="SSF57959">
    <property type="entry name" value="Leucine zipper domain"/>
    <property type="match status" value="1"/>
</dbReference>
<feature type="compositionally biased region" description="Basic and acidic residues" evidence="8">
    <location>
        <begin position="1"/>
        <end position="11"/>
    </location>
</feature>